<feature type="transmembrane region" description="Helical" evidence="2">
    <location>
        <begin position="164"/>
        <end position="180"/>
    </location>
</feature>
<feature type="transmembrane region" description="Helical" evidence="2">
    <location>
        <begin position="396"/>
        <end position="418"/>
    </location>
</feature>
<dbReference type="InParanoid" id="A0A1I4LCM5"/>
<name>A0A1I4LCM5_9ACTN</name>
<feature type="transmembrane region" description="Helical" evidence="2">
    <location>
        <begin position="192"/>
        <end position="213"/>
    </location>
</feature>
<dbReference type="OrthoDB" id="3565890at2"/>
<feature type="transmembrane region" description="Helical" evidence="2">
    <location>
        <begin position="309"/>
        <end position="334"/>
    </location>
</feature>
<keyword evidence="2" id="KW-0472">Membrane</keyword>
<feature type="compositionally biased region" description="Basic and acidic residues" evidence="1">
    <location>
        <begin position="480"/>
        <end position="507"/>
    </location>
</feature>
<feature type="transmembrane region" description="Helical" evidence="2">
    <location>
        <begin position="36"/>
        <end position="69"/>
    </location>
</feature>
<reference evidence="3 4" key="1">
    <citation type="submission" date="2016-10" db="EMBL/GenBank/DDBJ databases">
        <authorList>
            <person name="de Groot N.N."/>
        </authorList>
    </citation>
    <scope>NUCLEOTIDE SEQUENCE [LARGE SCALE GENOMIC DNA]</scope>
    <source>
        <strain evidence="3 4">DSM 45317</strain>
    </source>
</reference>
<proteinExistence type="predicted"/>
<dbReference type="RefSeq" id="WP_143087258.1">
    <property type="nucleotide sequence ID" value="NZ_FOSW01000021.1"/>
</dbReference>
<dbReference type="AlphaFoldDB" id="A0A1I4LCM5"/>
<keyword evidence="2" id="KW-0812">Transmembrane</keyword>
<dbReference type="Proteomes" id="UP000199152">
    <property type="component" value="Unassembled WGS sequence"/>
</dbReference>
<dbReference type="EMBL" id="FOSW01000021">
    <property type="protein sequence ID" value="SFL88377.1"/>
    <property type="molecule type" value="Genomic_DNA"/>
</dbReference>
<evidence type="ECO:0000313" key="3">
    <source>
        <dbReference type="EMBL" id="SFL88377.1"/>
    </source>
</evidence>
<feature type="transmembrane region" description="Helical" evidence="2">
    <location>
        <begin position="132"/>
        <end position="152"/>
    </location>
</feature>
<keyword evidence="2" id="KW-1133">Transmembrane helix</keyword>
<keyword evidence="4" id="KW-1185">Reference proteome</keyword>
<evidence type="ECO:0008006" key="5">
    <source>
        <dbReference type="Google" id="ProtNLM"/>
    </source>
</evidence>
<feature type="transmembrane region" description="Helical" evidence="2">
    <location>
        <begin position="103"/>
        <end position="120"/>
    </location>
</feature>
<organism evidence="3 4">
    <name type="scientific">Geodermatophilus ruber</name>
    <dbReference type="NCBI Taxonomy" id="504800"/>
    <lineage>
        <taxon>Bacteria</taxon>
        <taxon>Bacillati</taxon>
        <taxon>Actinomycetota</taxon>
        <taxon>Actinomycetes</taxon>
        <taxon>Geodermatophilales</taxon>
        <taxon>Geodermatophilaceae</taxon>
        <taxon>Geodermatophilus</taxon>
    </lineage>
</organism>
<feature type="region of interest" description="Disordered" evidence="1">
    <location>
        <begin position="479"/>
        <end position="507"/>
    </location>
</feature>
<accession>A0A1I4LCM5</accession>
<evidence type="ECO:0000256" key="2">
    <source>
        <dbReference type="SAM" id="Phobius"/>
    </source>
</evidence>
<dbReference type="STRING" id="504800.SAMN04488085_12111"/>
<evidence type="ECO:0000256" key="1">
    <source>
        <dbReference type="SAM" id="MobiDB-lite"/>
    </source>
</evidence>
<feature type="transmembrane region" description="Helical" evidence="2">
    <location>
        <begin position="430"/>
        <end position="451"/>
    </location>
</feature>
<feature type="transmembrane region" description="Helical" evidence="2">
    <location>
        <begin position="76"/>
        <end position="97"/>
    </location>
</feature>
<sequence length="507" mass="53736">MTARTLVLPWSAGRKASAQAAAAVPRPWPRAVVEPTVLVAAGAAGLVVAYQPLLVLGACAVTGLAALVWVRPATAAYLLVGVTPLVVGIDRGVVLPLLRPHEGLLAVFGATLAARWLIRLRSGQVQRLRMDAVEVAILLMAVTNSVLPLAMMVVRGREISGDDLSYSLVMWKLAAFYLIVRGSVRSDREVRTCLIVSVAAACIVAVIGILQGLDLFGVRGFLAVYYSEVGVSSEARGGSTLTLPAATADLMILNLAIVTGLWLRDRRFTALSSAAAGLFVFGTLAAGQFASILGLVVGMVALALVTARFALLGVFGLFAAGGAVVVWPVIAVRLEGFSLASGLPESWLARLHNLHAYFWPELFSHGNVLLGVRPSARVPAPTQFSGWVWIESGYTWLLWGGGIPLLAGFVFLVYAAAARTWAVARSRDDAVGAAATAAFVGVVVVTVLMVFDPHVTYRGSAEELFALLALTAVVGRRRSRSTDRPPDVARREERSRGRDRRGQMAGV</sequence>
<evidence type="ECO:0000313" key="4">
    <source>
        <dbReference type="Proteomes" id="UP000199152"/>
    </source>
</evidence>
<protein>
    <recommendedName>
        <fullName evidence="5">O-antigen ligase like membrane protein</fullName>
    </recommendedName>
</protein>
<gene>
    <name evidence="3" type="ORF">SAMN04488085_12111</name>
</gene>
<feature type="transmembrane region" description="Helical" evidence="2">
    <location>
        <begin position="275"/>
        <end position="303"/>
    </location>
</feature>